<sequence>MKSTIIHAAVMILFGTASAVELACYGTGVPSAIRKGDVEYAIKNRSDELGIPGGTKFSLRWKTCTDPENSPKDVAFITTPSITREGSTKLANGVVACSLDSPPDSDC</sequence>
<proteinExistence type="predicted"/>
<feature type="signal peptide" evidence="1">
    <location>
        <begin position="1"/>
        <end position="19"/>
    </location>
</feature>
<dbReference type="Proteomes" id="UP001240678">
    <property type="component" value="Unassembled WGS sequence"/>
</dbReference>
<evidence type="ECO:0000313" key="2">
    <source>
        <dbReference type="EMBL" id="KAK1536439.1"/>
    </source>
</evidence>
<dbReference type="AlphaFoldDB" id="A0AAJ0E4L8"/>
<dbReference type="GeneID" id="85333499"/>
<protein>
    <submittedName>
        <fullName evidence="2">Uncharacterized protein</fullName>
    </submittedName>
</protein>
<comment type="caution">
    <text evidence="2">The sequence shown here is derived from an EMBL/GenBank/DDBJ whole genome shotgun (WGS) entry which is preliminary data.</text>
</comment>
<accession>A0AAJ0E4L8</accession>
<evidence type="ECO:0000313" key="3">
    <source>
        <dbReference type="Proteomes" id="UP001240678"/>
    </source>
</evidence>
<dbReference type="EMBL" id="MOOE01000002">
    <property type="protein sequence ID" value="KAK1536439.1"/>
    <property type="molecule type" value="Genomic_DNA"/>
</dbReference>
<gene>
    <name evidence="2" type="ORF">CCOS01_01759</name>
</gene>
<organism evidence="2 3">
    <name type="scientific">Colletotrichum costaricense</name>
    <dbReference type="NCBI Taxonomy" id="1209916"/>
    <lineage>
        <taxon>Eukaryota</taxon>
        <taxon>Fungi</taxon>
        <taxon>Dikarya</taxon>
        <taxon>Ascomycota</taxon>
        <taxon>Pezizomycotina</taxon>
        <taxon>Sordariomycetes</taxon>
        <taxon>Hypocreomycetidae</taxon>
        <taxon>Glomerellales</taxon>
        <taxon>Glomerellaceae</taxon>
        <taxon>Colletotrichum</taxon>
        <taxon>Colletotrichum acutatum species complex</taxon>
    </lineage>
</organism>
<keyword evidence="3" id="KW-1185">Reference proteome</keyword>
<dbReference type="RefSeq" id="XP_060318602.1">
    <property type="nucleotide sequence ID" value="XM_060449952.1"/>
</dbReference>
<name>A0AAJ0E4L8_9PEZI</name>
<reference evidence="2 3" key="1">
    <citation type="submission" date="2016-10" db="EMBL/GenBank/DDBJ databases">
        <title>The genome sequence of Colletotrichum fioriniae PJ7.</title>
        <authorList>
            <person name="Baroncelli R."/>
        </authorList>
    </citation>
    <scope>NUCLEOTIDE SEQUENCE [LARGE SCALE GENOMIC DNA]</scope>
    <source>
        <strain evidence="2 3">IMI 309622</strain>
    </source>
</reference>
<feature type="chain" id="PRO_5042597711" evidence="1">
    <location>
        <begin position="20"/>
        <end position="107"/>
    </location>
</feature>
<evidence type="ECO:0000256" key="1">
    <source>
        <dbReference type="SAM" id="SignalP"/>
    </source>
</evidence>
<keyword evidence="1" id="KW-0732">Signal</keyword>